<feature type="domain" description="DUF1858" evidence="1">
    <location>
        <begin position="7"/>
        <end position="57"/>
    </location>
</feature>
<dbReference type="SUPFAM" id="SSF140683">
    <property type="entry name" value="SP0561-like"/>
    <property type="match status" value="1"/>
</dbReference>
<gene>
    <name evidence="2" type="ORF">LDC_1943</name>
</gene>
<dbReference type="Pfam" id="PF08984">
    <property type="entry name" value="DUF1858"/>
    <property type="match status" value="1"/>
</dbReference>
<dbReference type="Gene3D" id="1.10.3910.10">
    <property type="entry name" value="SP0561-like"/>
    <property type="match status" value="1"/>
</dbReference>
<dbReference type="InterPro" id="IPR015077">
    <property type="entry name" value="DUF1858"/>
</dbReference>
<dbReference type="NCBIfam" id="TIGR03980">
    <property type="entry name" value="prismane_assoc"/>
    <property type="match status" value="1"/>
</dbReference>
<reference evidence="2" key="1">
    <citation type="submission" date="2010-07" db="EMBL/GenBank/DDBJ databases">
        <authorList>
            <consortium name="CONSOLIDER consortium CSD2007-00005"/>
            <person name="Guazzaroni M.-E."/>
            <person name="Richter M."/>
            <person name="Garcia-Salamanca A."/>
            <person name="Yarza P."/>
            <person name="Ferrer M."/>
        </authorList>
    </citation>
    <scope>NUCLEOTIDE SEQUENCE</scope>
</reference>
<dbReference type="InterPro" id="IPR038062">
    <property type="entry name" value="ScdA-like_N_sf"/>
</dbReference>
<dbReference type="AlphaFoldDB" id="D9PK78"/>
<dbReference type="PANTHER" id="PTHR39341:SF1">
    <property type="entry name" value="DUF1858 DOMAIN-CONTAINING PROTEIN"/>
    <property type="match status" value="1"/>
</dbReference>
<accession>D9PK78</accession>
<comment type="caution">
    <text evidence="2">The sequence shown here is derived from an EMBL/GenBank/DDBJ whole genome shotgun (WGS) entry which is preliminary data.</text>
</comment>
<protein>
    <recommendedName>
        <fullName evidence="1">DUF1858 domain-containing protein</fullName>
    </recommendedName>
</protein>
<reference evidence="2" key="2">
    <citation type="journal article" date="2011" name="Microb. Ecol.">
        <title>Taxonomic and Functional Metagenomic Profiling of the Microbial Community in the Anoxic Sediment of a Sub-saline Shallow Lake (Laguna de Carrizo, Central Spain).</title>
        <authorList>
            <person name="Ferrer M."/>
            <person name="Guazzaroni M.E."/>
            <person name="Richter M."/>
            <person name="Garcia-Salamanca A."/>
            <person name="Yarza P."/>
            <person name="Suarez-Suarez A."/>
            <person name="Solano J."/>
            <person name="Alcaide M."/>
            <person name="van Dillewijn P."/>
            <person name="Molina-Henares M.A."/>
            <person name="Lopez-Cortes N."/>
            <person name="Al-Ramahi Y."/>
            <person name="Guerrero C."/>
            <person name="Acosta A."/>
            <person name="de Eugenio L.I."/>
            <person name="Martinez V."/>
            <person name="Marques S."/>
            <person name="Rojo F."/>
            <person name="Santero E."/>
            <person name="Genilloud O."/>
            <person name="Perez-Perez J."/>
            <person name="Rossello-Mora R."/>
            <person name="Ramos J.L."/>
        </authorList>
    </citation>
    <scope>NUCLEOTIDE SEQUENCE</scope>
</reference>
<dbReference type="InterPro" id="IPR023883">
    <property type="entry name" value="CHP03980_redox-disulphide"/>
</dbReference>
<dbReference type="PANTHER" id="PTHR39341">
    <property type="entry name" value="BSL7085 PROTEIN"/>
    <property type="match status" value="1"/>
</dbReference>
<evidence type="ECO:0000313" key="2">
    <source>
        <dbReference type="EMBL" id="EFK96039.1"/>
    </source>
</evidence>
<sequence length="74" mass="7941">MPGKKPITKGMTLGDIVREHPECAEVLMGQGFHCLGCAMASMETLEQGAMAHGMTPKQVEELVKKLNSASKAKK</sequence>
<organism evidence="2">
    <name type="scientific">sediment metagenome</name>
    <dbReference type="NCBI Taxonomy" id="749907"/>
    <lineage>
        <taxon>unclassified sequences</taxon>
        <taxon>metagenomes</taxon>
        <taxon>ecological metagenomes</taxon>
    </lineage>
</organism>
<name>D9PK78_9ZZZZ</name>
<proteinExistence type="predicted"/>
<dbReference type="EMBL" id="ADZX01000585">
    <property type="protein sequence ID" value="EFK96039.1"/>
    <property type="molecule type" value="Genomic_DNA"/>
</dbReference>
<evidence type="ECO:0000259" key="1">
    <source>
        <dbReference type="Pfam" id="PF08984"/>
    </source>
</evidence>